<dbReference type="STRING" id="1618358.UX80_C0006G0066"/>
<evidence type="ECO:0000256" key="3">
    <source>
        <dbReference type="ARBA" id="ARBA00022801"/>
    </source>
</evidence>
<dbReference type="GO" id="GO:0016787">
    <property type="term" value="F:hydrolase activity"/>
    <property type="evidence" value="ECO:0007669"/>
    <property type="project" value="UniProtKB-KW"/>
</dbReference>
<dbReference type="Proteomes" id="UP000034307">
    <property type="component" value="Unassembled WGS sequence"/>
</dbReference>
<evidence type="ECO:0000313" key="6">
    <source>
        <dbReference type="Proteomes" id="UP000034307"/>
    </source>
</evidence>
<evidence type="ECO:0000256" key="2">
    <source>
        <dbReference type="ARBA" id="ARBA00022722"/>
    </source>
</evidence>
<comment type="caution">
    <text evidence="5">The sequence shown here is derived from an EMBL/GenBank/DDBJ whole genome shotgun (WGS) entry which is preliminary data.</text>
</comment>
<sequence>MPIKKQVVQEKLVKIRNMMDRIENMDFTEEEFGEDLDIQDLLVFRLEQATEAAIDIATHIISAKKLPRPENLKGLFEVLGEGKILTGETAEAMIKAVGFRNIAVHEYDDVKFDIKRVYGDYKDDVRDLKRFCAEVVEILEKE</sequence>
<dbReference type="InterPro" id="IPR008201">
    <property type="entry name" value="HepT-like"/>
</dbReference>
<keyword evidence="1" id="KW-1277">Toxin-antitoxin system</keyword>
<protein>
    <recommendedName>
        <fullName evidence="7">DUF86 domain-containing protein</fullName>
    </recommendedName>
</protein>
<comment type="similarity">
    <text evidence="4">Belongs to the HepT RNase toxin family.</text>
</comment>
<evidence type="ECO:0000256" key="4">
    <source>
        <dbReference type="ARBA" id="ARBA00024207"/>
    </source>
</evidence>
<keyword evidence="3" id="KW-0378">Hydrolase</keyword>
<dbReference type="Pfam" id="PF01934">
    <property type="entry name" value="HepT-like"/>
    <property type="match status" value="1"/>
</dbReference>
<dbReference type="EMBL" id="LCNO01000006">
    <property type="protein sequence ID" value="KKU58096.1"/>
    <property type="molecule type" value="Genomic_DNA"/>
</dbReference>
<proteinExistence type="inferred from homology"/>
<dbReference type="Gene3D" id="1.20.120.580">
    <property type="entry name" value="bsu32300-like"/>
    <property type="match status" value="1"/>
</dbReference>
<dbReference type="GO" id="GO:0110001">
    <property type="term" value="C:toxin-antitoxin complex"/>
    <property type="evidence" value="ECO:0007669"/>
    <property type="project" value="InterPro"/>
</dbReference>
<dbReference type="PANTHER" id="PTHR33397">
    <property type="entry name" value="UPF0331 PROTEIN YUTE"/>
    <property type="match status" value="1"/>
</dbReference>
<dbReference type="InterPro" id="IPR052379">
    <property type="entry name" value="Type_VII_TA_RNase"/>
</dbReference>
<keyword evidence="2" id="KW-0540">Nuclease</keyword>
<dbReference type="PANTHER" id="PTHR33397:SF5">
    <property type="entry name" value="RNASE YUTE-RELATED"/>
    <property type="match status" value="1"/>
</dbReference>
<dbReference type="AlphaFoldDB" id="A0A0G1RLW4"/>
<evidence type="ECO:0000313" key="5">
    <source>
        <dbReference type="EMBL" id="KKU58096.1"/>
    </source>
</evidence>
<dbReference type="PATRIC" id="fig|1618358.3.peg.447"/>
<gene>
    <name evidence="5" type="ORF">UX80_C0006G0066</name>
</gene>
<evidence type="ECO:0000256" key="1">
    <source>
        <dbReference type="ARBA" id="ARBA00022649"/>
    </source>
</evidence>
<dbReference type="NCBIfam" id="NF047751">
    <property type="entry name" value="HepT_toxin"/>
    <property type="match status" value="1"/>
</dbReference>
<name>A0A0G1RLW4_9BACT</name>
<dbReference type="GO" id="GO:0004540">
    <property type="term" value="F:RNA nuclease activity"/>
    <property type="evidence" value="ECO:0007669"/>
    <property type="project" value="InterPro"/>
</dbReference>
<dbReference type="InterPro" id="IPR037038">
    <property type="entry name" value="HepT-like_sf"/>
</dbReference>
<evidence type="ECO:0008006" key="7">
    <source>
        <dbReference type="Google" id="ProtNLM"/>
    </source>
</evidence>
<reference evidence="5 6" key="1">
    <citation type="journal article" date="2015" name="Nature">
        <title>rRNA introns, odd ribosomes, and small enigmatic genomes across a large radiation of phyla.</title>
        <authorList>
            <person name="Brown C.T."/>
            <person name="Hug L.A."/>
            <person name="Thomas B.C."/>
            <person name="Sharon I."/>
            <person name="Castelle C.J."/>
            <person name="Singh A."/>
            <person name="Wilkins M.J."/>
            <person name="Williams K.H."/>
            <person name="Banfield J.F."/>
        </authorList>
    </citation>
    <scope>NUCLEOTIDE SEQUENCE [LARGE SCALE GENOMIC DNA]</scope>
</reference>
<organism evidence="5 6">
    <name type="scientific">Candidatus Amesbacteria bacterium GW2011_GWA2_47_11b</name>
    <dbReference type="NCBI Taxonomy" id="1618358"/>
    <lineage>
        <taxon>Bacteria</taxon>
        <taxon>Candidatus Amesiibacteriota</taxon>
    </lineage>
</organism>
<accession>A0A0G1RLW4</accession>